<keyword evidence="2" id="KW-1185">Reference proteome</keyword>
<protein>
    <submittedName>
        <fullName evidence="1">Uncharacterized protein</fullName>
    </submittedName>
</protein>
<dbReference type="OrthoDB" id="8957677at2"/>
<dbReference type="EMBL" id="SRLE01000001">
    <property type="protein sequence ID" value="TGD76185.1"/>
    <property type="molecule type" value="Genomic_DNA"/>
</dbReference>
<reference evidence="1 2" key="1">
    <citation type="submission" date="2019-04" db="EMBL/GenBank/DDBJ databases">
        <title>Taxonomy of novel Haliea sp. from mangrove soil of West Coast of India.</title>
        <authorList>
            <person name="Verma A."/>
            <person name="Kumar P."/>
            <person name="Krishnamurthi S."/>
        </authorList>
    </citation>
    <scope>NUCLEOTIDE SEQUENCE [LARGE SCALE GENOMIC DNA]</scope>
    <source>
        <strain evidence="1 2">SAOS-164</strain>
    </source>
</reference>
<dbReference type="AlphaFoldDB" id="A0A4Z0MA59"/>
<evidence type="ECO:0000313" key="1">
    <source>
        <dbReference type="EMBL" id="TGD76185.1"/>
    </source>
</evidence>
<dbReference type="Proteomes" id="UP000298050">
    <property type="component" value="Unassembled WGS sequence"/>
</dbReference>
<comment type="caution">
    <text evidence="1">The sequence shown here is derived from an EMBL/GenBank/DDBJ whole genome shotgun (WGS) entry which is preliminary data.</text>
</comment>
<gene>
    <name evidence="1" type="ORF">E4634_01155</name>
</gene>
<dbReference type="RefSeq" id="WP_135440762.1">
    <property type="nucleotide sequence ID" value="NZ_SRLE01000001.1"/>
</dbReference>
<organism evidence="1 2">
    <name type="scientific">Mangrovimicrobium sediminis</name>
    <dbReference type="NCBI Taxonomy" id="2562682"/>
    <lineage>
        <taxon>Bacteria</taxon>
        <taxon>Pseudomonadati</taxon>
        <taxon>Pseudomonadota</taxon>
        <taxon>Gammaproteobacteria</taxon>
        <taxon>Cellvibrionales</taxon>
        <taxon>Halieaceae</taxon>
        <taxon>Mangrovimicrobium</taxon>
    </lineage>
</organism>
<accession>A0A4Z0MA59</accession>
<name>A0A4Z0MA59_9GAMM</name>
<evidence type="ECO:0000313" key="2">
    <source>
        <dbReference type="Proteomes" id="UP000298050"/>
    </source>
</evidence>
<proteinExistence type="predicted"/>
<sequence length="396" mass="41914">MVCRSETVGSIEYRYCPDTLPPMADRMRALMFGRFTDELTGNPVSARLHLLTEVEGVSSQVTADAVAGLVGNPARRFPGLAAGSVALDMTVVCRRFLAQTFTATLGPFNTGMGAPADYPHHFAPANLGDVGLHRAPSVISGRCVLDNGSSTSPLNAATVTLTGLWHRFPAADVDPPTVIEAPNILSLAQGLYRPRSAGVDQLRQRDLVMQAGEEKTLLAATAPGATRLRLSDRVNLAPGQLLAIEPGDPERVEYLEITQVDGASTDTQPATITLAYPLRREHALGGVAVRVVAQAPGASNNLARHGIAGDQTVFLDALAGLADGTVEISGAGSPEYHRASLYQVSADARGFFRLPPVSRVAMLQLRASHGLAPADVNTVFSPDYELAGNRLDFIFA</sequence>